<evidence type="ECO:0000313" key="7">
    <source>
        <dbReference type="Proteomes" id="UP000198393"/>
    </source>
</evidence>
<gene>
    <name evidence="6" type="ORF">SAMN05421640_0438</name>
</gene>
<feature type="transmembrane region" description="Helical" evidence="5">
    <location>
        <begin position="28"/>
        <end position="46"/>
    </location>
</feature>
<name>A0A239F1A7_EKHLU</name>
<keyword evidence="4 5" id="KW-0472">Membrane</keyword>
<evidence type="ECO:0000256" key="2">
    <source>
        <dbReference type="ARBA" id="ARBA00022692"/>
    </source>
</evidence>
<dbReference type="GO" id="GO:0016020">
    <property type="term" value="C:membrane"/>
    <property type="evidence" value="ECO:0007669"/>
    <property type="project" value="UniProtKB-SubCell"/>
</dbReference>
<dbReference type="GO" id="GO:0009403">
    <property type="term" value="P:toxin biosynthetic process"/>
    <property type="evidence" value="ECO:0007669"/>
    <property type="project" value="InterPro"/>
</dbReference>
<dbReference type="RefSeq" id="WP_089355204.1">
    <property type="nucleotide sequence ID" value="NZ_FZPD01000001.1"/>
</dbReference>
<dbReference type="InterPro" id="IPR003825">
    <property type="entry name" value="Colicin-V_CvpA"/>
</dbReference>
<dbReference type="AlphaFoldDB" id="A0A239F1A7"/>
<feature type="transmembrane region" description="Helical" evidence="5">
    <location>
        <begin position="99"/>
        <end position="121"/>
    </location>
</feature>
<evidence type="ECO:0000256" key="1">
    <source>
        <dbReference type="ARBA" id="ARBA00004141"/>
    </source>
</evidence>
<feature type="transmembrane region" description="Helical" evidence="5">
    <location>
        <begin position="141"/>
        <end position="160"/>
    </location>
</feature>
<keyword evidence="2 5" id="KW-0812">Transmembrane</keyword>
<protein>
    <submittedName>
        <fullName evidence="6">Membrane protein required for colicin V production</fullName>
    </submittedName>
</protein>
<keyword evidence="3 5" id="KW-1133">Transmembrane helix</keyword>
<accession>A0A239F1A7</accession>
<feature type="transmembrane region" description="Helical" evidence="5">
    <location>
        <begin position="58"/>
        <end position="78"/>
    </location>
</feature>
<comment type="subcellular location">
    <subcellularLocation>
        <location evidence="1">Membrane</location>
        <topology evidence="1">Multi-pass membrane protein</topology>
    </subcellularLocation>
</comment>
<sequence length="185" mass="20418">MSTFDIILLILLGFGAVKGYMRGFIVEILSFVAFFIGLFLALELTVPVSTSIFGDTSYFEIAAVLVFIALFVLLSLAIKAGAKALKSMVDMTIFGAVDNLVGAFAGLFKWAFILSVLFWVFESVGFDISNRYADNTIIFPYIVSIGPTVFEWLGNVLPFIRDLIDSMENLPKGKGTYMTYLDLNP</sequence>
<evidence type="ECO:0000256" key="3">
    <source>
        <dbReference type="ARBA" id="ARBA00022989"/>
    </source>
</evidence>
<keyword evidence="7" id="KW-1185">Reference proteome</keyword>
<dbReference type="OrthoDB" id="9799585at2"/>
<evidence type="ECO:0000256" key="5">
    <source>
        <dbReference type="SAM" id="Phobius"/>
    </source>
</evidence>
<dbReference type="EMBL" id="FZPD01000001">
    <property type="protein sequence ID" value="SNS50679.1"/>
    <property type="molecule type" value="Genomic_DNA"/>
</dbReference>
<evidence type="ECO:0000256" key="4">
    <source>
        <dbReference type="ARBA" id="ARBA00023136"/>
    </source>
</evidence>
<dbReference type="PANTHER" id="PTHR37306">
    <property type="entry name" value="COLICIN V PRODUCTION PROTEIN"/>
    <property type="match status" value="1"/>
</dbReference>
<dbReference type="Proteomes" id="UP000198393">
    <property type="component" value="Unassembled WGS sequence"/>
</dbReference>
<reference evidence="6 7" key="1">
    <citation type="submission" date="2017-06" db="EMBL/GenBank/DDBJ databases">
        <authorList>
            <person name="Kim H.J."/>
            <person name="Triplett B.A."/>
        </authorList>
    </citation>
    <scope>NUCLEOTIDE SEQUENCE [LARGE SCALE GENOMIC DNA]</scope>
    <source>
        <strain evidence="6 7">DSM 19307</strain>
    </source>
</reference>
<dbReference type="Pfam" id="PF02674">
    <property type="entry name" value="Colicin_V"/>
    <property type="match status" value="1"/>
</dbReference>
<organism evidence="6 7">
    <name type="scientific">Ekhidna lutea</name>
    <dbReference type="NCBI Taxonomy" id="447679"/>
    <lineage>
        <taxon>Bacteria</taxon>
        <taxon>Pseudomonadati</taxon>
        <taxon>Bacteroidota</taxon>
        <taxon>Cytophagia</taxon>
        <taxon>Cytophagales</taxon>
        <taxon>Reichenbachiellaceae</taxon>
        <taxon>Ekhidna</taxon>
    </lineage>
</organism>
<dbReference type="PANTHER" id="PTHR37306:SF1">
    <property type="entry name" value="COLICIN V PRODUCTION PROTEIN"/>
    <property type="match status" value="1"/>
</dbReference>
<evidence type="ECO:0000313" key="6">
    <source>
        <dbReference type="EMBL" id="SNS50679.1"/>
    </source>
</evidence>
<proteinExistence type="predicted"/>